<evidence type="ECO:0000313" key="2">
    <source>
        <dbReference type="Proteomes" id="UP000663823"/>
    </source>
</evidence>
<reference evidence="1" key="1">
    <citation type="submission" date="2021-02" db="EMBL/GenBank/DDBJ databases">
        <authorList>
            <person name="Nowell W R."/>
        </authorList>
    </citation>
    <scope>NUCLEOTIDE SEQUENCE</scope>
</reference>
<dbReference type="Gene3D" id="3.90.176.10">
    <property type="entry name" value="Toxin ADP-ribosyltransferase, Chain A, domain 1"/>
    <property type="match status" value="1"/>
</dbReference>
<dbReference type="InterPro" id="IPR019734">
    <property type="entry name" value="TPR_rpt"/>
</dbReference>
<dbReference type="SUPFAM" id="SSF56399">
    <property type="entry name" value="ADP-ribosylation"/>
    <property type="match status" value="1"/>
</dbReference>
<organism evidence="1 2">
    <name type="scientific">Rotaria sordida</name>
    <dbReference type="NCBI Taxonomy" id="392033"/>
    <lineage>
        <taxon>Eukaryota</taxon>
        <taxon>Metazoa</taxon>
        <taxon>Spiralia</taxon>
        <taxon>Gnathifera</taxon>
        <taxon>Rotifera</taxon>
        <taxon>Eurotatoria</taxon>
        <taxon>Bdelloidea</taxon>
        <taxon>Philodinida</taxon>
        <taxon>Philodinidae</taxon>
        <taxon>Rotaria</taxon>
    </lineage>
</organism>
<dbReference type="InterPro" id="IPR011990">
    <property type="entry name" value="TPR-like_helical_dom_sf"/>
</dbReference>
<sequence length="542" mass="64923">MSLKEIQQLEGNNGTAWIINNSFLSITLKSEVVDMFLGLPSSTQLDDELQTVLFEIEVNTEIKSRPYGDVSQLSQFQTENEFLFTFGNRFEKTNVLYDETKQIYTIHLKLNYDYYMQNDNEFVFDNQRKMLKRCTSLLQNVTKDLSIENASMIFEELIIRFPSEQEWILALQKCRLASEHIKEKDYTKALSNYDEALSIWHKFINDEELNCFIDIGLIHQNLALCYQYDIKDHNLAEKEYLEAIQYFKIALKKVTTDYERMKIYEKLSYLEKHRMQLTGYDSTNMEMIHRYEELSIANMLQYYDDDKVQLGHTLQQLAKLRRIQHEYDESIVNYESALNIFLQQPFEFEFYLHICSIINEMVEIYIEQKNCNYSSIIKYELIKHEFILKHFIYVEIFHKNMRCISQYDLAKSHIELADKYIAIRQLATARMHLKMVLAIYHECSDINVKDYEDIKHSQLQEKFADLVVEKHQYNKAYKFIKMSMKCLEDQRVILWTELEKTIKNSATHMKYKQEWKTLEIRRQLLQNKIININKSIAYSNVE</sequence>
<dbReference type="AlphaFoldDB" id="A0A819U977"/>
<accession>A0A819U977</accession>
<evidence type="ECO:0000313" key="1">
    <source>
        <dbReference type="EMBL" id="CAF4090925.1"/>
    </source>
</evidence>
<dbReference type="SUPFAM" id="SSF48452">
    <property type="entry name" value="TPR-like"/>
    <property type="match status" value="1"/>
</dbReference>
<dbReference type="SMART" id="SM00028">
    <property type="entry name" value="TPR"/>
    <property type="match status" value="4"/>
</dbReference>
<dbReference type="Proteomes" id="UP000663823">
    <property type="component" value="Unassembled WGS sequence"/>
</dbReference>
<comment type="caution">
    <text evidence="1">The sequence shown here is derived from an EMBL/GenBank/DDBJ whole genome shotgun (WGS) entry which is preliminary data.</text>
</comment>
<dbReference type="EMBL" id="CAJOAX010011297">
    <property type="protein sequence ID" value="CAF4090925.1"/>
    <property type="molecule type" value="Genomic_DNA"/>
</dbReference>
<protein>
    <submittedName>
        <fullName evidence="1">Uncharacterized protein</fullName>
    </submittedName>
</protein>
<gene>
    <name evidence="1" type="ORF">OTI717_LOCUS33669</name>
</gene>
<proteinExistence type="predicted"/>
<dbReference type="Gene3D" id="1.25.40.10">
    <property type="entry name" value="Tetratricopeptide repeat domain"/>
    <property type="match status" value="1"/>
</dbReference>
<name>A0A819U977_9BILA</name>